<evidence type="ECO:0000313" key="2">
    <source>
        <dbReference type="Proteomes" id="UP001412239"/>
    </source>
</evidence>
<dbReference type="EMBL" id="LN890966">
    <property type="protein sequence ID" value="CUS13827.1"/>
    <property type="molecule type" value="Genomic_DNA"/>
</dbReference>
<sequence>MNIEASLPGEGFRLGELQAFLKELRSAVVELVPGGQLETASVMADSMNRVPDICTRIDCFGRGSLGGRGFGVVRRSLLFGRREHQRHSSHPDEPTSALMVGRGFLVGGGGDIVGSPVKPVSYFVSGKA</sequence>
<evidence type="ECO:0000313" key="1">
    <source>
        <dbReference type="EMBL" id="CUS13827.1"/>
    </source>
</evidence>
<protein>
    <submittedName>
        <fullName evidence="1">Uncharacterized protein</fullName>
    </submittedName>
</protein>
<keyword evidence="2" id="KW-1185">Reference proteome</keyword>
<accession>A0A292Q5A5</accession>
<proteinExistence type="predicted"/>
<organism evidence="1 2">
    <name type="scientific">Tuber aestivum</name>
    <name type="common">summer truffle</name>
    <dbReference type="NCBI Taxonomy" id="59557"/>
    <lineage>
        <taxon>Eukaryota</taxon>
        <taxon>Fungi</taxon>
        <taxon>Dikarya</taxon>
        <taxon>Ascomycota</taxon>
        <taxon>Pezizomycotina</taxon>
        <taxon>Pezizomycetes</taxon>
        <taxon>Pezizales</taxon>
        <taxon>Tuberaceae</taxon>
        <taxon>Tuber</taxon>
    </lineage>
</organism>
<reference evidence="1" key="1">
    <citation type="submission" date="2015-10" db="EMBL/GenBank/DDBJ databases">
        <authorList>
            <person name="Regsiter A."/>
            <person name="william w."/>
        </authorList>
    </citation>
    <scope>NUCLEOTIDE SEQUENCE</scope>
    <source>
        <strain evidence="1">Montdore</strain>
    </source>
</reference>
<gene>
    <name evidence="1" type="ORF">GSTUAT00002038001</name>
</gene>
<name>A0A292Q5A5_9PEZI</name>
<dbReference type="AlphaFoldDB" id="A0A292Q5A5"/>
<dbReference type="Proteomes" id="UP001412239">
    <property type="component" value="Unassembled WGS sequence"/>
</dbReference>